<evidence type="ECO:0000313" key="1">
    <source>
        <dbReference type="EMBL" id="CDW19227.1"/>
    </source>
</evidence>
<dbReference type="AlphaFoldDB" id="A0A0K2T0U6"/>
<name>A0A0K2T0U6_LEPSM</name>
<accession>A0A0K2T0U6</accession>
<dbReference type="EMBL" id="HACA01001866">
    <property type="protein sequence ID" value="CDW19227.1"/>
    <property type="molecule type" value="Transcribed_RNA"/>
</dbReference>
<sequence length="55" mass="6631">MILFIVIKNEEFIRLSNKVSIFFCTLIKHFIRFRTRYININTILFESGVSTNYIL</sequence>
<reference evidence="1" key="1">
    <citation type="submission" date="2014-05" db="EMBL/GenBank/DDBJ databases">
        <authorList>
            <person name="Chronopoulou M."/>
        </authorList>
    </citation>
    <scope>NUCLEOTIDE SEQUENCE</scope>
    <source>
        <tissue evidence="1">Whole organism</tissue>
    </source>
</reference>
<proteinExistence type="predicted"/>
<protein>
    <submittedName>
        <fullName evidence="1">Uncharacterized protein</fullName>
    </submittedName>
</protein>
<organism evidence="1">
    <name type="scientific">Lepeophtheirus salmonis</name>
    <name type="common">Salmon louse</name>
    <name type="synonym">Caligus salmonis</name>
    <dbReference type="NCBI Taxonomy" id="72036"/>
    <lineage>
        <taxon>Eukaryota</taxon>
        <taxon>Metazoa</taxon>
        <taxon>Ecdysozoa</taxon>
        <taxon>Arthropoda</taxon>
        <taxon>Crustacea</taxon>
        <taxon>Multicrustacea</taxon>
        <taxon>Hexanauplia</taxon>
        <taxon>Copepoda</taxon>
        <taxon>Siphonostomatoida</taxon>
        <taxon>Caligidae</taxon>
        <taxon>Lepeophtheirus</taxon>
    </lineage>
</organism>